<feature type="region of interest" description="Disordered" evidence="4">
    <location>
        <begin position="268"/>
        <end position="343"/>
    </location>
</feature>
<dbReference type="InterPro" id="IPR002347">
    <property type="entry name" value="SDR_fam"/>
</dbReference>
<organism evidence="5 6">
    <name type="scientific">Embleya scabrispora</name>
    <dbReference type="NCBI Taxonomy" id="159449"/>
    <lineage>
        <taxon>Bacteria</taxon>
        <taxon>Bacillati</taxon>
        <taxon>Actinomycetota</taxon>
        <taxon>Actinomycetes</taxon>
        <taxon>Kitasatosporales</taxon>
        <taxon>Streptomycetaceae</taxon>
        <taxon>Embleya</taxon>
    </lineage>
</organism>
<evidence type="ECO:0000313" key="6">
    <source>
        <dbReference type="Proteomes" id="UP000190037"/>
    </source>
</evidence>
<dbReference type="EMBL" id="MWQN01000001">
    <property type="protein sequence ID" value="OPC84094.1"/>
    <property type="molecule type" value="Genomic_DNA"/>
</dbReference>
<sequence length="343" mass="36658">MNTMKVWLVTGAGRGLGTHIVRAALDAGHRVVATGRRPARIEQVFGEHDDLLVARLDITRPAEAETAVAAAVERFGRVDVLVNNAADSYPGYFEEIPPERMRAQIESTLMGPMNVTRAVLPYMRRERGGHIITISSIDGLAGLEFCAAYATAKFGVEGWMESLRFDIEPFGIRTTIVNPGLFRTELLSEPSTTWPESSIEDYAGRTATMLPAWRLKNGRQAGDPAKLAASLIRIAEAAEPPLRWIVGDDALATAEAKARQLLAQVEASRASGSGLNHAPPSDESRVRPSTPTGPGAGSRHDEPTATGIGATATADPSPYPPTGHPPPQPSDPGVKPPEQGIQQ</sequence>
<dbReference type="Proteomes" id="UP000190037">
    <property type="component" value="Unassembled WGS sequence"/>
</dbReference>
<dbReference type="PRINTS" id="PR00080">
    <property type="entry name" value="SDRFAMILY"/>
</dbReference>
<evidence type="ECO:0000256" key="2">
    <source>
        <dbReference type="ARBA" id="ARBA00023002"/>
    </source>
</evidence>
<evidence type="ECO:0000256" key="3">
    <source>
        <dbReference type="RuleBase" id="RU000363"/>
    </source>
</evidence>
<gene>
    <name evidence="5" type="ORF">B4N89_27015</name>
</gene>
<keyword evidence="6" id="KW-1185">Reference proteome</keyword>
<name>A0A1T3P4Y0_9ACTN</name>
<keyword evidence="2" id="KW-0560">Oxidoreductase</keyword>
<dbReference type="GO" id="GO:0016491">
    <property type="term" value="F:oxidoreductase activity"/>
    <property type="evidence" value="ECO:0007669"/>
    <property type="project" value="UniProtKB-KW"/>
</dbReference>
<reference evidence="5 6" key="1">
    <citation type="submission" date="2017-03" db="EMBL/GenBank/DDBJ databases">
        <title>Draft genome sequence of Streptomyces scabrisporus NF3, endophyte isolated from Amphipterygium adstringens.</title>
        <authorList>
            <person name="Vazquez M."/>
            <person name="Ceapa C.D."/>
            <person name="Rodriguez Luna D."/>
            <person name="Sanchez Esquivel S."/>
        </authorList>
    </citation>
    <scope>NUCLEOTIDE SEQUENCE [LARGE SCALE GENOMIC DNA]</scope>
    <source>
        <strain evidence="5 6">NF3</strain>
    </source>
</reference>
<evidence type="ECO:0000313" key="5">
    <source>
        <dbReference type="EMBL" id="OPC84094.1"/>
    </source>
</evidence>
<dbReference type="PROSITE" id="PS00061">
    <property type="entry name" value="ADH_SHORT"/>
    <property type="match status" value="1"/>
</dbReference>
<proteinExistence type="inferred from homology"/>
<dbReference type="Pfam" id="PF00106">
    <property type="entry name" value="adh_short"/>
    <property type="match status" value="1"/>
</dbReference>
<evidence type="ECO:0000256" key="4">
    <source>
        <dbReference type="SAM" id="MobiDB-lite"/>
    </source>
</evidence>
<dbReference type="Gene3D" id="3.40.50.720">
    <property type="entry name" value="NAD(P)-binding Rossmann-like Domain"/>
    <property type="match status" value="1"/>
</dbReference>
<protein>
    <submittedName>
        <fullName evidence="5">Short-chain dehydrogenase/reductase</fullName>
    </submittedName>
</protein>
<comment type="similarity">
    <text evidence="1 3">Belongs to the short-chain dehydrogenases/reductases (SDR) family.</text>
</comment>
<comment type="caution">
    <text evidence="5">The sequence shown here is derived from an EMBL/GenBank/DDBJ whole genome shotgun (WGS) entry which is preliminary data.</text>
</comment>
<dbReference type="OrthoDB" id="3178062at2"/>
<feature type="compositionally biased region" description="Pro residues" evidence="4">
    <location>
        <begin position="317"/>
        <end position="330"/>
    </location>
</feature>
<evidence type="ECO:0000256" key="1">
    <source>
        <dbReference type="ARBA" id="ARBA00006484"/>
    </source>
</evidence>
<dbReference type="AlphaFoldDB" id="A0A1T3P4Y0"/>
<dbReference type="SUPFAM" id="SSF51735">
    <property type="entry name" value="NAD(P)-binding Rossmann-fold domains"/>
    <property type="match status" value="1"/>
</dbReference>
<dbReference type="CDD" id="cd05374">
    <property type="entry name" value="17beta-HSD-like_SDR_c"/>
    <property type="match status" value="1"/>
</dbReference>
<dbReference type="InterPro" id="IPR051911">
    <property type="entry name" value="SDR_oxidoreductase"/>
</dbReference>
<accession>A0A1T3P4Y0</accession>
<dbReference type="InterPro" id="IPR020904">
    <property type="entry name" value="Sc_DH/Rdtase_CS"/>
</dbReference>
<dbReference type="PANTHER" id="PTHR43976">
    <property type="entry name" value="SHORT CHAIN DEHYDROGENASE"/>
    <property type="match status" value="1"/>
</dbReference>
<feature type="compositionally biased region" description="Low complexity" evidence="4">
    <location>
        <begin position="304"/>
        <end position="316"/>
    </location>
</feature>
<dbReference type="STRING" id="159449.B4N89_27015"/>
<dbReference type="InterPro" id="IPR036291">
    <property type="entry name" value="NAD(P)-bd_dom_sf"/>
</dbReference>
<dbReference type="PRINTS" id="PR00081">
    <property type="entry name" value="GDHRDH"/>
</dbReference>
<dbReference type="PANTHER" id="PTHR43976:SF16">
    <property type="entry name" value="SHORT-CHAIN DEHYDROGENASE_REDUCTASE FAMILY PROTEIN"/>
    <property type="match status" value="1"/>
</dbReference>